<evidence type="ECO:0000256" key="1">
    <source>
        <dbReference type="ARBA" id="ARBA00023015"/>
    </source>
</evidence>
<dbReference type="EMBL" id="CP046600">
    <property type="protein sequence ID" value="QUR67356.1"/>
    <property type="molecule type" value="Genomic_DNA"/>
</dbReference>
<dbReference type="PRINTS" id="PR00455">
    <property type="entry name" value="HTHTETR"/>
</dbReference>
<dbReference type="KEGG" id="mspg:F6B93_09840"/>
<evidence type="ECO:0000313" key="7">
    <source>
        <dbReference type="Proteomes" id="UP000682202"/>
    </source>
</evidence>
<feature type="domain" description="HTH tetR-type" evidence="5">
    <location>
        <begin position="13"/>
        <end position="73"/>
    </location>
</feature>
<evidence type="ECO:0000256" key="3">
    <source>
        <dbReference type="ARBA" id="ARBA00023163"/>
    </source>
</evidence>
<evidence type="ECO:0000259" key="5">
    <source>
        <dbReference type="PROSITE" id="PS50977"/>
    </source>
</evidence>
<keyword evidence="7" id="KW-1185">Reference proteome</keyword>
<gene>
    <name evidence="6" type="ORF">F6B93_09840</name>
</gene>
<dbReference type="PANTHER" id="PTHR30055:SF234">
    <property type="entry name" value="HTH-TYPE TRANSCRIPTIONAL REGULATOR BETI"/>
    <property type="match status" value="1"/>
</dbReference>
<dbReference type="Pfam" id="PF00440">
    <property type="entry name" value="TetR_N"/>
    <property type="match status" value="1"/>
</dbReference>
<dbReference type="InterPro" id="IPR009057">
    <property type="entry name" value="Homeodomain-like_sf"/>
</dbReference>
<keyword evidence="1" id="KW-0805">Transcription regulation</keyword>
<reference evidence="6" key="1">
    <citation type="submission" date="2019-12" db="EMBL/GenBank/DDBJ databases">
        <title>Mycobacterium spongiae sp. nov.</title>
        <authorList>
            <person name="Stinear T."/>
        </authorList>
    </citation>
    <scope>NUCLEOTIDE SEQUENCE</scope>
    <source>
        <strain evidence="6">FSD4b-SM</strain>
    </source>
</reference>
<name>A0A975JX71_9MYCO</name>
<dbReference type="PROSITE" id="PS50977">
    <property type="entry name" value="HTH_TETR_2"/>
    <property type="match status" value="1"/>
</dbReference>
<dbReference type="SUPFAM" id="SSF46689">
    <property type="entry name" value="Homeodomain-like"/>
    <property type="match status" value="1"/>
</dbReference>
<feature type="DNA-binding region" description="H-T-H motif" evidence="4">
    <location>
        <begin position="36"/>
        <end position="55"/>
    </location>
</feature>
<organism evidence="6 7">
    <name type="scientific">Mycobacterium spongiae</name>
    <dbReference type="NCBI Taxonomy" id="886343"/>
    <lineage>
        <taxon>Bacteria</taxon>
        <taxon>Bacillati</taxon>
        <taxon>Actinomycetota</taxon>
        <taxon>Actinomycetes</taxon>
        <taxon>Mycobacteriales</taxon>
        <taxon>Mycobacteriaceae</taxon>
        <taxon>Mycobacterium</taxon>
    </lineage>
</organism>
<accession>A0A975JX71</accession>
<dbReference type="RefSeq" id="WP_211698926.1">
    <property type="nucleotide sequence ID" value="NZ_CP046600.1"/>
</dbReference>
<dbReference type="InterPro" id="IPR001647">
    <property type="entry name" value="HTH_TetR"/>
</dbReference>
<dbReference type="InterPro" id="IPR050109">
    <property type="entry name" value="HTH-type_TetR-like_transc_reg"/>
</dbReference>
<sequence length="202" mass="21726">MSDDVRGVRRASGVIAAQILDTAERHFAVRGYAATSVSEIAAEVGVRAPAVYKHFDGKEDLYEAVIDRLLAPIQDLVRQAETAMQPEDMVGPLLRQNVANPNLARLLMHASLAGGMQMRALVQRRWRPVVREALGLVGRGESDDAASKAALMAFNNLMLGYVAMTPLHAAVLDTDPTSPELLDAQVALLERFAAKADIGASP</sequence>
<dbReference type="Gene3D" id="1.10.357.10">
    <property type="entry name" value="Tetracycline Repressor, domain 2"/>
    <property type="match status" value="1"/>
</dbReference>
<evidence type="ECO:0000256" key="2">
    <source>
        <dbReference type="ARBA" id="ARBA00023125"/>
    </source>
</evidence>
<keyword evidence="2 4" id="KW-0238">DNA-binding</keyword>
<dbReference type="SUPFAM" id="SSF48498">
    <property type="entry name" value="Tetracyclin repressor-like, C-terminal domain"/>
    <property type="match status" value="1"/>
</dbReference>
<evidence type="ECO:0000256" key="4">
    <source>
        <dbReference type="PROSITE-ProRule" id="PRU00335"/>
    </source>
</evidence>
<proteinExistence type="predicted"/>
<dbReference type="InterPro" id="IPR036271">
    <property type="entry name" value="Tet_transcr_reg_TetR-rel_C_sf"/>
</dbReference>
<dbReference type="GO" id="GO:0003700">
    <property type="term" value="F:DNA-binding transcription factor activity"/>
    <property type="evidence" value="ECO:0007669"/>
    <property type="project" value="TreeGrafter"/>
</dbReference>
<dbReference type="GO" id="GO:0000976">
    <property type="term" value="F:transcription cis-regulatory region binding"/>
    <property type="evidence" value="ECO:0007669"/>
    <property type="project" value="TreeGrafter"/>
</dbReference>
<evidence type="ECO:0000313" key="6">
    <source>
        <dbReference type="EMBL" id="QUR67356.1"/>
    </source>
</evidence>
<dbReference type="Proteomes" id="UP000682202">
    <property type="component" value="Chromosome"/>
</dbReference>
<keyword evidence="3" id="KW-0804">Transcription</keyword>
<protein>
    <submittedName>
        <fullName evidence="6">TetR family transcriptional regulator</fullName>
    </submittedName>
</protein>
<dbReference type="PANTHER" id="PTHR30055">
    <property type="entry name" value="HTH-TYPE TRANSCRIPTIONAL REGULATOR RUTR"/>
    <property type="match status" value="1"/>
</dbReference>
<dbReference type="AlphaFoldDB" id="A0A975JX71"/>